<dbReference type="InterPro" id="IPR020846">
    <property type="entry name" value="MFS_dom"/>
</dbReference>
<dbReference type="InterPro" id="IPR036259">
    <property type="entry name" value="MFS_trans_sf"/>
</dbReference>
<proteinExistence type="predicted"/>
<dbReference type="Gene3D" id="1.20.1250.20">
    <property type="entry name" value="MFS general substrate transporter like domains"/>
    <property type="match status" value="2"/>
</dbReference>
<feature type="domain" description="Major facilitator superfamily (MFS) profile" evidence="7">
    <location>
        <begin position="11"/>
        <end position="390"/>
    </location>
</feature>
<dbReference type="InterPro" id="IPR052714">
    <property type="entry name" value="MFS_Exporter"/>
</dbReference>
<dbReference type="InterPro" id="IPR011701">
    <property type="entry name" value="MFS"/>
</dbReference>
<dbReference type="Proteomes" id="UP001468345">
    <property type="component" value="Chromosome"/>
</dbReference>
<feature type="transmembrane region" description="Helical" evidence="6">
    <location>
        <begin position="43"/>
        <end position="65"/>
    </location>
</feature>
<sequence length="398" mass="43812">MQSHKLWTKDFIGASFINFFLTLVFYLLIVTMATYAIEQYHASISTSGLVSGLFVIGGLTGRLISGALIHKLGANRLLIITISICIILIGLYFMDFGIVFLVLLRFLHGVPHGMALTAISSIVAQNIPESRKSEGINYYSMSTTLATAFGPFLGIFMTQHTTFPVLFLVCLILMGLSLMISFSVKVISDDQSQALHTKALKFKDIIKNSIEINTIPIGIIILLLSFAYSGVLTYLNLYASQINLTHIASFFFIMYSIMVFLSRPLTGKLMDYRGHNIVMYPAFIFYALSMFMLSTVNNGFVLLLIGGIMGLGFGNLQSATQVIAVKSASKSRISVATSTYFICFDAGLGLSPYLLGYITPITGYAHMFGLMAIIILLTGIIYFLIHGLKETKEKLAKL</sequence>
<feature type="transmembrane region" description="Helical" evidence="6">
    <location>
        <begin position="209"/>
        <end position="235"/>
    </location>
</feature>
<dbReference type="PROSITE" id="PS50850">
    <property type="entry name" value="MFS"/>
    <property type="match status" value="1"/>
</dbReference>
<feature type="transmembrane region" description="Helical" evidence="6">
    <location>
        <begin position="247"/>
        <end position="265"/>
    </location>
</feature>
<feature type="transmembrane region" description="Helical" evidence="6">
    <location>
        <begin position="12"/>
        <end position="37"/>
    </location>
</feature>
<feature type="transmembrane region" description="Helical" evidence="6">
    <location>
        <begin position="163"/>
        <end position="188"/>
    </location>
</feature>
<keyword evidence="4 6" id="KW-1133">Transmembrane helix</keyword>
<name>A0ABZ2W8H7_9STAP</name>
<dbReference type="Pfam" id="PF07690">
    <property type="entry name" value="MFS_1"/>
    <property type="match status" value="1"/>
</dbReference>
<dbReference type="PANTHER" id="PTHR23531">
    <property type="entry name" value="QUINOLENE RESISTANCE PROTEIN NORA"/>
    <property type="match status" value="1"/>
</dbReference>
<evidence type="ECO:0000256" key="6">
    <source>
        <dbReference type="SAM" id="Phobius"/>
    </source>
</evidence>
<evidence type="ECO:0000313" key="8">
    <source>
        <dbReference type="EMBL" id="WZG08174.1"/>
    </source>
</evidence>
<keyword evidence="2" id="KW-0813">Transport</keyword>
<evidence type="ECO:0000313" key="9">
    <source>
        <dbReference type="Proteomes" id="UP001468345"/>
    </source>
</evidence>
<organism evidence="8 9">
    <name type="scientific">Staphylococcus casei</name>
    <dbReference type="NCBI Taxonomy" id="201828"/>
    <lineage>
        <taxon>Bacteria</taxon>
        <taxon>Bacillati</taxon>
        <taxon>Bacillota</taxon>
        <taxon>Bacilli</taxon>
        <taxon>Bacillales</taxon>
        <taxon>Staphylococcaceae</taxon>
        <taxon>Staphylococcus</taxon>
    </lineage>
</organism>
<feature type="transmembrane region" description="Helical" evidence="6">
    <location>
        <begin position="300"/>
        <end position="325"/>
    </location>
</feature>
<feature type="transmembrane region" description="Helical" evidence="6">
    <location>
        <begin position="277"/>
        <end position="294"/>
    </location>
</feature>
<keyword evidence="5 6" id="KW-0472">Membrane</keyword>
<protein>
    <submittedName>
        <fullName evidence="8">MFS transporter</fullName>
    </submittedName>
</protein>
<evidence type="ECO:0000256" key="3">
    <source>
        <dbReference type="ARBA" id="ARBA00022692"/>
    </source>
</evidence>
<comment type="subcellular location">
    <subcellularLocation>
        <location evidence="1">Cell membrane</location>
        <topology evidence="1">Multi-pass membrane protein</topology>
    </subcellularLocation>
</comment>
<keyword evidence="9" id="KW-1185">Reference proteome</keyword>
<feature type="transmembrane region" description="Helical" evidence="6">
    <location>
        <begin position="364"/>
        <end position="385"/>
    </location>
</feature>
<dbReference type="RefSeq" id="WP_341636673.1">
    <property type="nucleotide sequence ID" value="NZ_CP133006.1"/>
</dbReference>
<dbReference type="SUPFAM" id="SSF103473">
    <property type="entry name" value="MFS general substrate transporter"/>
    <property type="match status" value="1"/>
</dbReference>
<dbReference type="CDD" id="cd17489">
    <property type="entry name" value="MFS_YfcJ_like"/>
    <property type="match status" value="1"/>
</dbReference>
<accession>A0ABZ2W8H7</accession>
<feature type="transmembrane region" description="Helical" evidence="6">
    <location>
        <begin position="337"/>
        <end position="358"/>
    </location>
</feature>
<evidence type="ECO:0000256" key="4">
    <source>
        <dbReference type="ARBA" id="ARBA00022989"/>
    </source>
</evidence>
<feature type="transmembrane region" description="Helical" evidence="6">
    <location>
        <begin position="77"/>
        <end position="100"/>
    </location>
</feature>
<feature type="transmembrane region" description="Helical" evidence="6">
    <location>
        <begin position="136"/>
        <end position="157"/>
    </location>
</feature>
<dbReference type="PANTHER" id="PTHR23531:SF1">
    <property type="entry name" value="QUINOLENE RESISTANCE PROTEIN NORA"/>
    <property type="match status" value="1"/>
</dbReference>
<evidence type="ECO:0000256" key="1">
    <source>
        <dbReference type="ARBA" id="ARBA00004651"/>
    </source>
</evidence>
<gene>
    <name evidence="8" type="ORF">SHJJP9002_000039</name>
</gene>
<reference evidence="8 9" key="1">
    <citation type="journal article" date="2024" name="ISME J.">
        <title>Staphylococcus epidermidis bacteriocin A37 kills natural competitors with a unique mechanism of action.</title>
        <authorList>
            <person name="Puls J.S."/>
            <person name="Winnerling B."/>
            <person name="Power J.J."/>
            <person name="Kruger A.M."/>
            <person name="Brajtenbach D."/>
            <person name="Johnson M."/>
            <person name="Bilici K."/>
            <person name="Camus L."/>
            <person name="Fliesswasser T."/>
            <person name="Schneider T."/>
            <person name="Sahl H.G."/>
            <person name="Ghosal D."/>
            <person name="Kubitscheck U."/>
            <person name="Heilbronner S."/>
            <person name="Grein F."/>
        </authorList>
    </citation>
    <scope>NUCLEOTIDE SEQUENCE [LARGE SCALE GENOMIC DNA]</scope>
    <source>
        <strain evidence="8 9">SCK7</strain>
    </source>
</reference>
<evidence type="ECO:0000256" key="2">
    <source>
        <dbReference type="ARBA" id="ARBA00022448"/>
    </source>
</evidence>
<evidence type="ECO:0000259" key="7">
    <source>
        <dbReference type="PROSITE" id="PS50850"/>
    </source>
</evidence>
<evidence type="ECO:0000256" key="5">
    <source>
        <dbReference type="ARBA" id="ARBA00023136"/>
    </source>
</evidence>
<dbReference type="EMBL" id="CP133006">
    <property type="protein sequence ID" value="WZG08174.1"/>
    <property type="molecule type" value="Genomic_DNA"/>
</dbReference>
<feature type="transmembrane region" description="Helical" evidence="6">
    <location>
        <begin position="106"/>
        <end position="124"/>
    </location>
</feature>
<keyword evidence="3 6" id="KW-0812">Transmembrane</keyword>